<protein>
    <submittedName>
        <fullName evidence="1">Uncharacterized protein</fullName>
    </submittedName>
</protein>
<evidence type="ECO:0000313" key="2">
    <source>
        <dbReference type="Proteomes" id="UP000410049"/>
    </source>
</evidence>
<comment type="caution">
    <text evidence="1">The sequence shown here is derived from an EMBL/GenBank/DDBJ whole genome shotgun (WGS) entry which is preliminary data.</text>
</comment>
<dbReference type="Proteomes" id="UP000410049">
    <property type="component" value="Unassembled WGS sequence"/>
</dbReference>
<dbReference type="AlphaFoldDB" id="A0A5M9ZH83"/>
<proteinExistence type="predicted"/>
<dbReference type="RefSeq" id="WP_150379933.1">
    <property type="nucleotide sequence ID" value="NZ_RZUH01000009.1"/>
</dbReference>
<accession>A0A5M9ZH83</accession>
<dbReference type="EMBL" id="RZUH01000009">
    <property type="protein sequence ID" value="KAA8826977.1"/>
    <property type="molecule type" value="Genomic_DNA"/>
</dbReference>
<organism evidence="1 2">
    <name type="scientific">Bifidobacterium myosotis</name>
    <dbReference type="NCBI Taxonomy" id="1630166"/>
    <lineage>
        <taxon>Bacteria</taxon>
        <taxon>Bacillati</taxon>
        <taxon>Actinomycetota</taxon>
        <taxon>Actinomycetes</taxon>
        <taxon>Bifidobacteriales</taxon>
        <taxon>Bifidobacteriaceae</taxon>
        <taxon>Bifidobacterium</taxon>
    </lineage>
</organism>
<reference evidence="1 2" key="1">
    <citation type="journal article" date="2019" name="Syst. Appl. Microbiol.">
        <title>Characterization of Bifidobacterium species in feaces of the Egyptian fruit bat: Description of B. vespertilionis sp. nov. and B. rousetti sp. nov.</title>
        <authorList>
            <person name="Modesto M."/>
            <person name="Satti M."/>
            <person name="Watanabe K."/>
            <person name="Puglisi E."/>
            <person name="Morelli L."/>
            <person name="Huang C.-H."/>
            <person name="Liou J.-S."/>
            <person name="Miyashita M."/>
            <person name="Tamura T."/>
            <person name="Saito S."/>
            <person name="Mori K."/>
            <person name="Huang L."/>
            <person name="Sciavilla P."/>
            <person name="Sandri C."/>
            <person name="Spiezio C."/>
            <person name="Vitali F."/>
            <person name="Cavalieri D."/>
            <person name="Perpetuini G."/>
            <person name="Tofalo R."/>
            <person name="Bonetti A."/>
            <person name="Arita M."/>
            <person name="Mattarelli P."/>
        </authorList>
    </citation>
    <scope>NUCLEOTIDE SEQUENCE [LARGE SCALE GENOMIC DNA]</scope>
    <source>
        <strain evidence="1 2">RST17</strain>
    </source>
</reference>
<gene>
    <name evidence="1" type="ORF">EMO91_10625</name>
</gene>
<sequence length="161" mass="17018">MIAMMSLMPVGMRPSGAELLSMAALAVSILSLAVSIGRDSPRPSVSVSQDVSDEDGRHVRVLRVANAGVGAMFDLRLESSASVTPSALPRLDSGGVWEASMSYGRADGGIRLAEDDPAAAVAEPLDPGMPDIVIRYRTAPFQRARRLRVPAGRMGRFAARV</sequence>
<name>A0A5M9ZH83_9BIFI</name>
<evidence type="ECO:0000313" key="1">
    <source>
        <dbReference type="EMBL" id="KAA8826977.1"/>
    </source>
</evidence>